<dbReference type="Pfam" id="PF14520">
    <property type="entry name" value="HHH_5"/>
    <property type="match status" value="1"/>
</dbReference>
<dbReference type="GO" id="GO:0009381">
    <property type="term" value="F:excinuclease ABC activity"/>
    <property type="evidence" value="ECO:0007669"/>
    <property type="project" value="UniProtKB-UniRule"/>
</dbReference>
<dbReference type="SUPFAM" id="SSF46600">
    <property type="entry name" value="C-terminal UvrC-binding domain of UvrB"/>
    <property type="match status" value="1"/>
</dbReference>
<proteinExistence type="inferred from homology"/>
<evidence type="ECO:0000256" key="5">
    <source>
        <dbReference type="ARBA" id="ARBA00023204"/>
    </source>
</evidence>
<dbReference type="SUPFAM" id="SSF82771">
    <property type="entry name" value="GIY-YIG endonuclease"/>
    <property type="match status" value="1"/>
</dbReference>
<keyword evidence="5 7" id="KW-0234">DNA repair</keyword>
<dbReference type="Gene3D" id="1.10.150.20">
    <property type="entry name" value="5' to 3' exonuclease, C-terminal subdomain"/>
    <property type="match status" value="1"/>
</dbReference>
<comment type="subunit">
    <text evidence="7">Interacts with UvrB in an incision complex.</text>
</comment>
<dbReference type="Pfam" id="PF01541">
    <property type="entry name" value="GIY-YIG"/>
    <property type="match status" value="1"/>
</dbReference>
<organism evidence="10 11">
    <name type="scientific">Candidatus Gallibacteroides avistercoris</name>
    <dbReference type="NCBI Taxonomy" id="2840833"/>
    <lineage>
        <taxon>Bacteria</taxon>
        <taxon>Pseudomonadati</taxon>
        <taxon>Bacteroidota</taxon>
        <taxon>Bacteroidia</taxon>
        <taxon>Bacteroidales</taxon>
        <taxon>Bacteroidaceae</taxon>
        <taxon>Bacteroidaceae incertae sedis</taxon>
        <taxon>Candidatus Gallibacteroides</taxon>
    </lineage>
</organism>
<evidence type="ECO:0000256" key="7">
    <source>
        <dbReference type="HAMAP-Rule" id="MF_00203"/>
    </source>
</evidence>
<comment type="similarity">
    <text evidence="7">Belongs to the UvrC family.</text>
</comment>
<dbReference type="Proteomes" id="UP000824112">
    <property type="component" value="Unassembled WGS sequence"/>
</dbReference>
<dbReference type="InterPro" id="IPR000305">
    <property type="entry name" value="GIY-YIG_endonuc"/>
</dbReference>
<comment type="subcellular location">
    <subcellularLocation>
        <location evidence="7">Cytoplasm</location>
    </subcellularLocation>
</comment>
<evidence type="ECO:0000259" key="8">
    <source>
        <dbReference type="PROSITE" id="PS50164"/>
    </source>
</evidence>
<dbReference type="PANTHER" id="PTHR30562:SF1">
    <property type="entry name" value="UVRABC SYSTEM PROTEIN C"/>
    <property type="match status" value="1"/>
</dbReference>
<dbReference type="InterPro" id="IPR010994">
    <property type="entry name" value="RuvA_2-like"/>
</dbReference>
<dbReference type="Pfam" id="PF08459">
    <property type="entry name" value="UvrC_RNaseH_dom"/>
    <property type="match status" value="1"/>
</dbReference>
<comment type="function">
    <text evidence="7">The UvrABC repair system catalyzes the recognition and processing of DNA lesions. UvrC both incises the 5' and 3' sides of the lesion. The N-terminal half is responsible for the 3' incision and the C-terminal half is responsible for the 5' incision.</text>
</comment>
<sequence length="608" mass="70055">MNQPTPHIKEILSLIPTTPGVYQYFDEKGKIIYVGKAKNLKRRVSSYFNKVHDSAKTNILVRHIRDIKYIVVETENDALHLENALIKEYQPRYNVLLKDDKSYPWIVVKNEPFPRVFLTRNVVRDGSKYYGPYSNVHLAKTVLELIRALYPLRTCKLSLTPENIKKGKFSLCLQYHIKNCQGCCRGLISEEEYLENIAHIKQILSGHTQELSHHLKAEMMRLSDELLFEEAQVLKEKYLLLENYTAKSVIVSITIHNVDVFSYVEDEESAFINYLHVVNGSIVQCYTLEYKKRLDETKEALLSLGIVELRERFNSRSKEIIVPFLPETQLPDTTFVLPQKGDKKKLLEVSEQNAKQYKADRLKQREKLTPNRAERILHRLKQDFRLEHLPVHIECFDNSNIQGTNPVASCVVFKNAKPSKRDYRHFNVKTVVGPDDFASMQEIVYRRYKRILDEEGELPQLIIIDGGKGQLNAAVSSLKALGLTGKVAIAGIAKRLEEIYFPGDSIPLYLDKNSESLKLIQRLRDEAHRFGITFHRQKRSHTQLTSSLDTIKGIGEKTKTTLLTHYKSVARIKEATEEELAKLIGSSKAHITYQHLHSFELSNPNETL</sequence>
<dbReference type="GO" id="GO:0003677">
    <property type="term" value="F:DNA binding"/>
    <property type="evidence" value="ECO:0007669"/>
    <property type="project" value="UniProtKB-UniRule"/>
</dbReference>
<dbReference type="NCBIfam" id="TIGR00194">
    <property type="entry name" value="uvrC"/>
    <property type="match status" value="1"/>
</dbReference>
<dbReference type="FunFam" id="3.40.1440.10:FF:000001">
    <property type="entry name" value="UvrABC system protein C"/>
    <property type="match status" value="1"/>
</dbReference>
<feature type="domain" description="GIY-YIG" evidence="8">
    <location>
        <begin position="17"/>
        <end position="95"/>
    </location>
</feature>
<dbReference type="EMBL" id="DVNA01000169">
    <property type="protein sequence ID" value="HIU55649.1"/>
    <property type="molecule type" value="Genomic_DNA"/>
</dbReference>
<dbReference type="SMART" id="SM00465">
    <property type="entry name" value="GIYc"/>
    <property type="match status" value="1"/>
</dbReference>
<dbReference type="HAMAP" id="MF_00203">
    <property type="entry name" value="UvrC"/>
    <property type="match status" value="1"/>
</dbReference>
<evidence type="ECO:0000313" key="11">
    <source>
        <dbReference type="Proteomes" id="UP000824112"/>
    </source>
</evidence>
<dbReference type="SUPFAM" id="SSF47781">
    <property type="entry name" value="RuvA domain 2-like"/>
    <property type="match status" value="1"/>
</dbReference>
<keyword evidence="2 7" id="KW-0227">DNA damage</keyword>
<dbReference type="GO" id="GO:0009432">
    <property type="term" value="P:SOS response"/>
    <property type="evidence" value="ECO:0007669"/>
    <property type="project" value="UniProtKB-UniRule"/>
</dbReference>
<reference evidence="10" key="2">
    <citation type="journal article" date="2021" name="PeerJ">
        <title>Extensive microbial diversity within the chicken gut microbiome revealed by metagenomics and culture.</title>
        <authorList>
            <person name="Gilroy R."/>
            <person name="Ravi A."/>
            <person name="Getino M."/>
            <person name="Pursley I."/>
            <person name="Horton D.L."/>
            <person name="Alikhan N.F."/>
            <person name="Baker D."/>
            <person name="Gharbi K."/>
            <person name="Hall N."/>
            <person name="Watson M."/>
            <person name="Adriaenssens E.M."/>
            <person name="Foster-Nyarko E."/>
            <person name="Jarju S."/>
            <person name="Secka A."/>
            <person name="Antonio M."/>
            <person name="Oren A."/>
            <person name="Chaudhuri R.R."/>
            <person name="La Ragione R."/>
            <person name="Hildebrand F."/>
            <person name="Pallen M.J."/>
        </authorList>
    </citation>
    <scope>NUCLEOTIDE SEQUENCE</scope>
    <source>
        <strain evidence="10">CHK158-818</strain>
    </source>
</reference>
<evidence type="ECO:0000256" key="3">
    <source>
        <dbReference type="ARBA" id="ARBA00022769"/>
    </source>
</evidence>
<keyword evidence="1 7" id="KW-0963">Cytoplasm</keyword>
<dbReference type="InterPro" id="IPR038476">
    <property type="entry name" value="UvrC_RNase_H_dom_sf"/>
</dbReference>
<evidence type="ECO:0000256" key="2">
    <source>
        <dbReference type="ARBA" id="ARBA00022763"/>
    </source>
</evidence>
<accession>A0A9D1M8M8</accession>
<dbReference type="GO" id="GO:0009380">
    <property type="term" value="C:excinuclease repair complex"/>
    <property type="evidence" value="ECO:0007669"/>
    <property type="project" value="InterPro"/>
</dbReference>
<evidence type="ECO:0000313" key="10">
    <source>
        <dbReference type="EMBL" id="HIU55649.1"/>
    </source>
</evidence>
<evidence type="ECO:0000256" key="4">
    <source>
        <dbReference type="ARBA" id="ARBA00022881"/>
    </source>
</evidence>
<comment type="caution">
    <text evidence="10">The sequence shown here is derived from an EMBL/GenBank/DDBJ whole genome shotgun (WGS) entry which is preliminary data.</text>
</comment>
<dbReference type="GO" id="GO:0005737">
    <property type="term" value="C:cytoplasm"/>
    <property type="evidence" value="ECO:0007669"/>
    <property type="project" value="UniProtKB-SubCell"/>
</dbReference>
<dbReference type="InterPro" id="IPR047296">
    <property type="entry name" value="GIY-YIG_UvrC_Cho"/>
</dbReference>
<dbReference type="AlphaFoldDB" id="A0A9D1M8M8"/>
<evidence type="ECO:0000256" key="1">
    <source>
        <dbReference type="ARBA" id="ARBA00022490"/>
    </source>
</evidence>
<keyword evidence="4 7" id="KW-0267">Excision nuclease</keyword>
<dbReference type="InterPro" id="IPR036876">
    <property type="entry name" value="UVR_dom_sf"/>
</dbReference>
<dbReference type="Gene3D" id="3.40.1440.10">
    <property type="entry name" value="GIY-YIG endonuclease"/>
    <property type="match status" value="1"/>
</dbReference>
<dbReference type="NCBIfam" id="NF001824">
    <property type="entry name" value="PRK00558.1-5"/>
    <property type="match status" value="1"/>
</dbReference>
<feature type="domain" description="UvrC family homology region profile" evidence="9">
    <location>
        <begin position="264"/>
        <end position="474"/>
    </location>
</feature>
<dbReference type="InterPro" id="IPR004791">
    <property type="entry name" value="UvrC"/>
</dbReference>
<dbReference type="InterPro" id="IPR001162">
    <property type="entry name" value="UvrC_RNase_H_dom"/>
</dbReference>
<gene>
    <name evidence="7 10" type="primary">uvrC</name>
    <name evidence="10" type="ORF">IAB03_07595</name>
</gene>
<evidence type="ECO:0000259" key="9">
    <source>
        <dbReference type="PROSITE" id="PS50165"/>
    </source>
</evidence>
<reference evidence="10" key="1">
    <citation type="submission" date="2020-10" db="EMBL/GenBank/DDBJ databases">
        <authorList>
            <person name="Gilroy R."/>
        </authorList>
    </citation>
    <scope>NUCLEOTIDE SEQUENCE</scope>
    <source>
        <strain evidence="10">CHK158-818</strain>
    </source>
</reference>
<dbReference type="InterPro" id="IPR050066">
    <property type="entry name" value="UvrABC_protein_C"/>
</dbReference>
<keyword evidence="6 7" id="KW-0742">SOS response</keyword>
<name>A0A9D1M8M8_9BACT</name>
<evidence type="ECO:0000256" key="6">
    <source>
        <dbReference type="ARBA" id="ARBA00023236"/>
    </source>
</evidence>
<dbReference type="GO" id="GO:0006289">
    <property type="term" value="P:nucleotide-excision repair"/>
    <property type="evidence" value="ECO:0007669"/>
    <property type="project" value="UniProtKB-UniRule"/>
</dbReference>
<dbReference type="InterPro" id="IPR035901">
    <property type="entry name" value="GIY-YIG_endonuc_sf"/>
</dbReference>
<dbReference type="PROSITE" id="PS50165">
    <property type="entry name" value="UVRC"/>
    <property type="match status" value="1"/>
</dbReference>
<keyword evidence="3 7" id="KW-0228">DNA excision</keyword>
<dbReference type="CDD" id="cd10434">
    <property type="entry name" value="GIY-YIG_UvrC_Cho"/>
    <property type="match status" value="1"/>
</dbReference>
<dbReference type="Gene3D" id="3.30.420.340">
    <property type="entry name" value="UvrC, RNAse H endonuclease domain"/>
    <property type="match status" value="1"/>
</dbReference>
<dbReference type="PROSITE" id="PS50164">
    <property type="entry name" value="GIY_YIG"/>
    <property type="match status" value="1"/>
</dbReference>
<protein>
    <recommendedName>
        <fullName evidence="7">UvrABC system protein C</fullName>
        <shortName evidence="7">Protein UvrC</shortName>
    </recommendedName>
    <alternativeName>
        <fullName evidence="7">Excinuclease ABC subunit C</fullName>
    </alternativeName>
</protein>
<dbReference type="Pfam" id="PF22920">
    <property type="entry name" value="UvrC_RNaseH"/>
    <property type="match status" value="1"/>
</dbReference>
<dbReference type="PANTHER" id="PTHR30562">
    <property type="entry name" value="UVRC/OXIDOREDUCTASE"/>
    <property type="match status" value="1"/>
</dbReference>